<dbReference type="GO" id="GO:0005886">
    <property type="term" value="C:plasma membrane"/>
    <property type="evidence" value="ECO:0007669"/>
    <property type="project" value="UniProtKB-SubCell"/>
</dbReference>
<dbReference type="Pfam" id="PF03741">
    <property type="entry name" value="TerC"/>
    <property type="match status" value="1"/>
</dbReference>
<comment type="subcellular location">
    <subcellularLocation>
        <location evidence="1">Cell membrane</location>
        <topology evidence="1">Multi-pass membrane protein</topology>
    </subcellularLocation>
</comment>
<feature type="domain" description="CBS" evidence="8">
    <location>
        <begin position="374"/>
        <end position="431"/>
    </location>
</feature>
<gene>
    <name evidence="9" type="ORF">SAMN05216598_4908</name>
</gene>
<dbReference type="SMART" id="SM01091">
    <property type="entry name" value="CorC_HlyC"/>
    <property type="match status" value="1"/>
</dbReference>
<evidence type="ECO:0000256" key="7">
    <source>
        <dbReference type="SAM" id="Phobius"/>
    </source>
</evidence>
<dbReference type="PANTHER" id="PTHR22777">
    <property type="entry name" value="HEMOLYSIN-RELATED"/>
    <property type="match status" value="1"/>
</dbReference>
<dbReference type="InterPro" id="IPR016169">
    <property type="entry name" value="FAD-bd_PCMH_sub2"/>
</dbReference>
<keyword evidence="3" id="KW-1003">Cell membrane</keyword>
<dbReference type="Gene3D" id="3.10.580.10">
    <property type="entry name" value="CBS-domain"/>
    <property type="match status" value="1"/>
</dbReference>
<keyword evidence="7" id="KW-1133">Transmembrane helix</keyword>
<dbReference type="RefSeq" id="WP_090209722.1">
    <property type="nucleotide sequence ID" value="NZ_CP162519.1"/>
</dbReference>
<name>A0A1H1Z842_9PSED</name>
<keyword evidence="7" id="KW-0812">Transmembrane</keyword>
<dbReference type="InterPro" id="IPR046342">
    <property type="entry name" value="CBS_dom_sf"/>
</dbReference>
<dbReference type="InterPro" id="IPR044751">
    <property type="entry name" value="Ion_transp-like_CBS"/>
</dbReference>
<dbReference type="GeneID" id="300209777"/>
<dbReference type="PROSITE" id="PS51371">
    <property type="entry name" value="CBS"/>
    <property type="match status" value="1"/>
</dbReference>
<dbReference type="Gene3D" id="3.30.465.10">
    <property type="match status" value="1"/>
</dbReference>
<evidence type="ECO:0000256" key="2">
    <source>
        <dbReference type="ARBA" id="ARBA00006337"/>
    </source>
</evidence>
<protein>
    <submittedName>
        <fullName evidence="9">Membrane protein TerC, possibly involved in tellurium resistance</fullName>
    </submittedName>
</protein>
<feature type="transmembrane region" description="Helical" evidence="7">
    <location>
        <begin position="124"/>
        <end position="148"/>
    </location>
</feature>
<dbReference type="InterPro" id="IPR036318">
    <property type="entry name" value="FAD-bd_PCMH-like_sf"/>
</dbReference>
<organism evidence="9 10">
    <name type="scientific">Pseudomonas asplenii</name>
    <dbReference type="NCBI Taxonomy" id="53407"/>
    <lineage>
        <taxon>Bacteria</taxon>
        <taxon>Pseudomonadati</taxon>
        <taxon>Pseudomonadota</taxon>
        <taxon>Gammaproteobacteria</taxon>
        <taxon>Pseudomonadales</taxon>
        <taxon>Pseudomonadaceae</taxon>
        <taxon>Pseudomonas</taxon>
    </lineage>
</organism>
<evidence type="ECO:0000256" key="5">
    <source>
        <dbReference type="ARBA" id="ARBA00023122"/>
    </source>
</evidence>
<feature type="transmembrane region" description="Helical" evidence="7">
    <location>
        <begin position="184"/>
        <end position="201"/>
    </location>
</feature>
<dbReference type="PANTHER" id="PTHR22777:SF30">
    <property type="entry name" value="UPF0053 PROTEIN YEGH"/>
    <property type="match status" value="1"/>
</dbReference>
<dbReference type="SUPFAM" id="SSF56176">
    <property type="entry name" value="FAD-binding/transporter-associated domain-like"/>
    <property type="match status" value="1"/>
</dbReference>
<sequence>MEWLADPTAWLGLLTLIFLELVLGIDNLVFIAILADKLPPAQRDRARVIGLSLALLMRLGLLASIAWMVTLTQPLFEVLGKSFSGRDLIMLFGGIFLLFKATMELHERLEGHVSQRSANGTYALFWPIVAQIVVLDAVFSLDAVITAVGMVEELSIMMIAVIVSIGLMIVASKPLTRFVNERPTVIMLCLGFLMMIGFSLTAEGLGLHIPKGYLYAAIGFSVLIELFNQVARARRKQSAHGERPLRERTAHAVLRMLGGRRLSSEEVGEEIADLLEPSADDAEVPFERSERVMISGVLQLAERPIRTLMTVRTQVDTLDVADSPAVIRQKLIRSSYSRLPLIRQGAVDEPLGFVHKKELLKAYLDGSEPGLEFLARRAINLLDSYSVLNALEQMRQASTHIAFVVNEFGDFVGLLTMTDILESIAGELPDASEVEGPEVVEHGNGFQVSGAMTLSRARQRLGIEAKATEDYQTLAGLVMSLLDRLPMIGDQVQWAGWRMNVVAVQERRVTRLFLERLQDGVRAAAHDSSQ</sequence>
<dbReference type="Pfam" id="PF03471">
    <property type="entry name" value="CorC_HlyC"/>
    <property type="match status" value="1"/>
</dbReference>
<comment type="similarity">
    <text evidence="2">Belongs to the UPF0053 family.</text>
</comment>
<keyword evidence="5 6" id="KW-0129">CBS domain</keyword>
<dbReference type="InterPro" id="IPR005170">
    <property type="entry name" value="Transptr-assoc_dom"/>
</dbReference>
<evidence type="ECO:0000256" key="1">
    <source>
        <dbReference type="ARBA" id="ARBA00004651"/>
    </source>
</evidence>
<dbReference type="GO" id="GO:0050660">
    <property type="term" value="F:flavin adenine dinucleotide binding"/>
    <property type="evidence" value="ECO:0007669"/>
    <property type="project" value="InterPro"/>
</dbReference>
<evidence type="ECO:0000313" key="10">
    <source>
        <dbReference type="Proteomes" id="UP000199524"/>
    </source>
</evidence>
<evidence type="ECO:0000313" key="9">
    <source>
        <dbReference type="EMBL" id="SDT29995.1"/>
    </source>
</evidence>
<keyword evidence="4" id="KW-0677">Repeat</keyword>
<feature type="transmembrane region" description="Helical" evidence="7">
    <location>
        <begin position="46"/>
        <end position="68"/>
    </location>
</feature>
<dbReference type="CDD" id="cd04590">
    <property type="entry name" value="CBS_pair_CorC_HlyC_assoc"/>
    <property type="match status" value="1"/>
</dbReference>
<evidence type="ECO:0000256" key="4">
    <source>
        <dbReference type="ARBA" id="ARBA00022737"/>
    </source>
</evidence>
<dbReference type="Proteomes" id="UP000199524">
    <property type="component" value="Chromosome I"/>
</dbReference>
<feature type="transmembrane region" description="Helical" evidence="7">
    <location>
        <begin position="213"/>
        <end position="231"/>
    </location>
</feature>
<feature type="transmembrane region" description="Helical" evidence="7">
    <location>
        <begin position="154"/>
        <end position="172"/>
    </location>
</feature>
<accession>A0A1H1Z842</accession>
<feature type="transmembrane region" description="Helical" evidence="7">
    <location>
        <begin position="12"/>
        <end position="34"/>
    </location>
</feature>
<evidence type="ECO:0000256" key="6">
    <source>
        <dbReference type="PROSITE-ProRule" id="PRU00703"/>
    </source>
</evidence>
<evidence type="ECO:0000256" key="3">
    <source>
        <dbReference type="ARBA" id="ARBA00022475"/>
    </source>
</evidence>
<keyword evidence="10" id="KW-1185">Reference proteome</keyword>
<reference evidence="10" key="1">
    <citation type="submission" date="2016-10" db="EMBL/GenBank/DDBJ databases">
        <authorList>
            <person name="Varghese N."/>
            <person name="Submissions S."/>
        </authorList>
    </citation>
    <scope>NUCLEOTIDE SEQUENCE [LARGE SCALE GENOMIC DNA]</scope>
    <source>
        <strain evidence="10">ATCC 23835</strain>
    </source>
</reference>
<keyword evidence="7" id="KW-0472">Membrane</keyword>
<proteinExistence type="inferred from homology"/>
<dbReference type="InterPro" id="IPR000644">
    <property type="entry name" value="CBS_dom"/>
</dbReference>
<evidence type="ECO:0000259" key="8">
    <source>
        <dbReference type="PROSITE" id="PS51371"/>
    </source>
</evidence>
<dbReference type="AlphaFoldDB" id="A0A1H1Z842"/>
<dbReference type="SUPFAM" id="SSF54631">
    <property type="entry name" value="CBS-domain pair"/>
    <property type="match status" value="1"/>
</dbReference>
<dbReference type="EMBL" id="LT629777">
    <property type="protein sequence ID" value="SDT29995.1"/>
    <property type="molecule type" value="Genomic_DNA"/>
</dbReference>
<feature type="transmembrane region" description="Helical" evidence="7">
    <location>
        <begin position="88"/>
        <end position="103"/>
    </location>
</feature>
<dbReference type="Pfam" id="PF00571">
    <property type="entry name" value="CBS"/>
    <property type="match status" value="1"/>
</dbReference>
<dbReference type="InterPro" id="IPR005496">
    <property type="entry name" value="Integral_membrane_TerC"/>
</dbReference>